<protein>
    <submittedName>
        <fullName evidence="1">Uncharacterized protein</fullName>
    </submittedName>
</protein>
<proteinExistence type="predicted"/>
<sequence>MTKESAALKPPVTPDGRYIVVKGRLWRASNPHLSEEKRKSFVYDLMVARREVKAALNEENEERLIAARKAVDAAKIALGERGPVWWTDGAKDFNRHLVKNTPYADWYKELSYS</sequence>
<dbReference type="KEGG" id="paur:FGL86_09995"/>
<accession>A0A5B8SRW0</accession>
<gene>
    <name evidence="1" type="ORF">FGL86_09995</name>
</gene>
<dbReference type="Proteomes" id="UP000321272">
    <property type="component" value="Chromosome"/>
</dbReference>
<reference evidence="1 2" key="1">
    <citation type="submission" date="2019-06" db="EMBL/GenBank/DDBJ databases">
        <title>Genome analyses of bacteria isolated from kimchi.</title>
        <authorList>
            <person name="Lee S."/>
            <person name="Ahn S."/>
            <person name="Roh S."/>
        </authorList>
    </citation>
    <scope>NUCLEOTIDE SEQUENCE [LARGE SCALE GENOMIC DNA]</scope>
    <source>
        <strain evidence="1 2">CBA4606</strain>
    </source>
</reference>
<dbReference type="AlphaFoldDB" id="A0A5B8SRW0"/>
<name>A0A5B8SRW0_9GAMM</name>
<evidence type="ECO:0000313" key="1">
    <source>
        <dbReference type="EMBL" id="QEA39376.1"/>
    </source>
</evidence>
<dbReference type="OrthoDB" id="34459at2"/>
<keyword evidence="2" id="KW-1185">Reference proteome</keyword>
<organism evidence="1 2">
    <name type="scientific">Pistricoccus aurantiacus</name>
    <dbReference type="NCBI Taxonomy" id="1883414"/>
    <lineage>
        <taxon>Bacteria</taxon>
        <taxon>Pseudomonadati</taxon>
        <taxon>Pseudomonadota</taxon>
        <taxon>Gammaproteobacteria</taxon>
        <taxon>Oceanospirillales</taxon>
        <taxon>Halomonadaceae</taxon>
        <taxon>Pistricoccus</taxon>
    </lineage>
</organism>
<dbReference type="EMBL" id="CP042382">
    <property type="protein sequence ID" value="QEA39376.1"/>
    <property type="molecule type" value="Genomic_DNA"/>
</dbReference>
<evidence type="ECO:0000313" key="2">
    <source>
        <dbReference type="Proteomes" id="UP000321272"/>
    </source>
</evidence>